<evidence type="ECO:0000313" key="3">
    <source>
        <dbReference type="Proteomes" id="UP001642483"/>
    </source>
</evidence>
<feature type="chain" id="PRO_5045273176" description="Saposin B-type domain-containing protein" evidence="1">
    <location>
        <begin position="24"/>
        <end position="163"/>
    </location>
</feature>
<sequence length="163" mass="18645">MERQTIVLLLTFMTSLYTFKTTAELNLPSGIKQEAYCSGCKATVEALAQAGNYVQRSAKKICTEKYLPDRGNPHMDKADRKSCKHLFGLYDQDISNKFDSLSKTDFSVWLCHEKSYACMGVFSGKDKKKTSTSEFDDEAIRKLIEENKHRIKTPHPDLYKDEL</sequence>
<evidence type="ECO:0008006" key="4">
    <source>
        <dbReference type="Google" id="ProtNLM"/>
    </source>
</evidence>
<evidence type="ECO:0000313" key="2">
    <source>
        <dbReference type="EMBL" id="CAK8671478.1"/>
    </source>
</evidence>
<dbReference type="Proteomes" id="UP001642483">
    <property type="component" value="Unassembled WGS sequence"/>
</dbReference>
<gene>
    <name evidence="2" type="ORF">CVLEPA_LOCUS537</name>
</gene>
<dbReference type="EMBL" id="CAWYQH010000001">
    <property type="protein sequence ID" value="CAK8671478.1"/>
    <property type="molecule type" value="Genomic_DNA"/>
</dbReference>
<reference evidence="2 3" key="1">
    <citation type="submission" date="2024-02" db="EMBL/GenBank/DDBJ databases">
        <authorList>
            <person name="Daric V."/>
            <person name="Darras S."/>
        </authorList>
    </citation>
    <scope>NUCLEOTIDE SEQUENCE [LARGE SCALE GENOMIC DNA]</scope>
</reference>
<feature type="signal peptide" evidence="1">
    <location>
        <begin position="1"/>
        <end position="23"/>
    </location>
</feature>
<proteinExistence type="predicted"/>
<keyword evidence="3" id="KW-1185">Reference proteome</keyword>
<evidence type="ECO:0000256" key="1">
    <source>
        <dbReference type="SAM" id="SignalP"/>
    </source>
</evidence>
<keyword evidence="1" id="KW-0732">Signal</keyword>
<name>A0ABP0F0J9_CLALP</name>
<comment type="caution">
    <text evidence="2">The sequence shown here is derived from an EMBL/GenBank/DDBJ whole genome shotgun (WGS) entry which is preliminary data.</text>
</comment>
<accession>A0ABP0F0J9</accession>
<protein>
    <recommendedName>
        <fullName evidence="4">Saposin B-type domain-containing protein</fullName>
    </recommendedName>
</protein>
<organism evidence="2 3">
    <name type="scientific">Clavelina lepadiformis</name>
    <name type="common">Light-bulb sea squirt</name>
    <name type="synonym">Ascidia lepadiformis</name>
    <dbReference type="NCBI Taxonomy" id="159417"/>
    <lineage>
        <taxon>Eukaryota</taxon>
        <taxon>Metazoa</taxon>
        <taxon>Chordata</taxon>
        <taxon>Tunicata</taxon>
        <taxon>Ascidiacea</taxon>
        <taxon>Aplousobranchia</taxon>
        <taxon>Clavelinidae</taxon>
        <taxon>Clavelina</taxon>
    </lineage>
</organism>